<evidence type="ECO:0000313" key="9">
    <source>
        <dbReference type="EMBL" id="MDM0044571.1"/>
    </source>
</evidence>
<protein>
    <recommendedName>
        <fullName evidence="7">Chaperone SurA</fullName>
    </recommendedName>
    <alternativeName>
        <fullName evidence="7">Peptidyl-prolyl cis-trans isomerase SurA</fullName>
        <shortName evidence="7">PPIase SurA</shortName>
        <ecNumber evidence="7">5.2.1.8</ecNumber>
    </alternativeName>
    <alternativeName>
        <fullName evidence="7">Rotamase SurA</fullName>
    </alternativeName>
</protein>
<dbReference type="GO" id="GO:0003755">
    <property type="term" value="F:peptidyl-prolyl cis-trans isomerase activity"/>
    <property type="evidence" value="ECO:0007669"/>
    <property type="project" value="UniProtKB-EC"/>
</dbReference>
<feature type="chain" id="PRO_5044915368" description="Chaperone SurA" evidence="7">
    <location>
        <begin position="29"/>
        <end position="469"/>
    </location>
</feature>
<sequence precursor="true">MSHLRTSPSPLRITALAALAILAGSANAQGITDFMRARPPQLRAPSPTPAPTAVAPGTQRVAQYIVALVNSEPITNSEVQNRIERVVRQGGAEVQRIPAAELNRLALERIITEKAQLQTAREAGIKIDDLAVDQAVENVARQNQISVAEMRRQLEASGDSMEAFRQDVRSQLLLLRLREREVEPKVRVTDLEVDQYLQEQRDKAGGAAAPEEINLAQVLVALPENASADRVAKAEQKAQDIARRARAGEDFGALAREFSDSPDKANGGAMGLRAADRYPALFTNAVAATQVGGVAGPVRSSAGFHVLKVVSKAKLGDGATITQTKVRHILLRVDDKRSTAQAVATLGDFKRRIEAGTATFEGLARDNSQDGSARDGGELGWSRPGLFVPEFEDAMNRLAKGQVSDPVVSRFGVHLIQVEDRREAKLSQAEQRDAARAALREKRLEEAYETWSQEVRARAYVEYRQPPQS</sequence>
<dbReference type="InterPro" id="IPR015391">
    <property type="entry name" value="SurA_N"/>
</dbReference>
<evidence type="ECO:0000256" key="6">
    <source>
        <dbReference type="ARBA" id="ARBA00023235"/>
    </source>
</evidence>
<comment type="caution">
    <text evidence="9">The sequence shown here is derived from an EMBL/GenBank/DDBJ whole genome shotgun (WGS) entry which is preliminary data.</text>
</comment>
<reference evidence="9" key="1">
    <citation type="submission" date="2023-06" db="EMBL/GenBank/DDBJ databases">
        <authorList>
            <person name="Jiang Y."/>
            <person name="Liu Q."/>
        </authorList>
    </citation>
    <scope>NUCLEOTIDE SEQUENCE</scope>
    <source>
        <strain evidence="9">CGMCC 1.12089</strain>
    </source>
</reference>
<dbReference type="SUPFAM" id="SSF54534">
    <property type="entry name" value="FKBP-like"/>
    <property type="match status" value="2"/>
</dbReference>
<keyword evidence="1 7" id="KW-0732">Signal</keyword>
<dbReference type="EMBL" id="JASZYV010000002">
    <property type="protein sequence ID" value="MDM0044571.1"/>
    <property type="molecule type" value="Genomic_DNA"/>
</dbReference>
<dbReference type="HAMAP" id="MF_01183">
    <property type="entry name" value="Chaperone_SurA"/>
    <property type="match status" value="1"/>
</dbReference>
<evidence type="ECO:0000256" key="2">
    <source>
        <dbReference type="ARBA" id="ARBA00022737"/>
    </source>
</evidence>
<evidence type="ECO:0000256" key="7">
    <source>
        <dbReference type="HAMAP-Rule" id="MF_01183"/>
    </source>
</evidence>
<keyword evidence="4 7" id="KW-0697">Rotamase</keyword>
<keyword evidence="2 7" id="KW-0677">Repeat</keyword>
<dbReference type="Proteomes" id="UP001174908">
    <property type="component" value="Unassembled WGS sequence"/>
</dbReference>
<dbReference type="Pfam" id="PF00639">
    <property type="entry name" value="Rotamase"/>
    <property type="match status" value="2"/>
</dbReference>
<dbReference type="Gene3D" id="3.10.50.40">
    <property type="match status" value="2"/>
</dbReference>
<dbReference type="PROSITE" id="PS50198">
    <property type="entry name" value="PPIC_PPIASE_2"/>
    <property type="match status" value="2"/>
</dbReference>
<dbReference type="InterPro" id="IPR000297">
    <property type="entry name" value="PPIase_PpiC"/>
</dbReference>
<comment type="catalytic activity">
    <reaction evidence="7">
        <text>[protein]-peptidylproline (omega=180) = [protein]-peptidylproline (omega=0)</text>
        <dbReference type="Rhea" id="RHEA:16237"/>
        <dbReference type="Rhea" id="RHEA-COMP:10747"/>
        <dbReference type="Rhea" id="RHEA-COMP:10748"/>
        <dbReference type="ChEBI" id="CHEBI:83833"/>
        <dbReference type="ChEBI" id="CHEBI:83834"/>
        <dbReference type="EC" id="5.2.1.8"/>
    </reaction>
</comment>
<proteinExistence type="inferred from homology"/>
<dbReference type="EC" id="5.2.1.8" evidence="7"/>
<evidence type="ECO:0000256" key="3">
    <source>
        <dbReference type="ARBA" id="ARBA00022764"/>
    </source>
</evidence>
<keyword evidence="3 7" id="KW-0574">Periplasm</keyword>
<evidence type="ECO:0000256" key="5">
    <source>
        <dbReference type="ARBA" id="ARBA00023186"/>
    </source>
</evidence>
<dbReference type="RefSeq" id="WP_286659697.1">
    <property type="nucleotide sequence ID" value="NZ_JASZYV010000002.1"/>
</dbReference>
<evidence type="ECO:0000256" key="4">
    <source>
        <dbReference type="ARBA" id="ARBA00023110"/>
    </source>
</evidence>
<keyword evidence="10" id="KW-1185">Reference proteome</keyword>
<comment type="function">
    <text evidence="7">Chaperone involved in the correct folding and assembly of outer membrane proteins. Recognizes specific patterns of aromatic residues and the orientation of their side chains, which are found more frequently in integral outer membrane proteins. May act in both early periplasmic and late outer membrane-associated steps of protein maturation.</text>
</comment>
<evidence type="ECO:0000256" key="1">
    <source>
        <dbReference type="ARBA" id="ARBA00022729"/>
    </source>
</evidence>
<dbReference type="InterPro" id="IPR023034">
    <property type="entry name" value="PPIase_SurA"/>
</dbReference>
<dbReference type="SUPFAM" id="SSF109998">
    <property type="entry name" value="Triger factor/SurA peptide-binding domain-like"/>
    <property type="match status" value="1"/>
</dbReference>
<dbReference type="Gene3D" id="1.10.4030.10">
    <property type="entry name" value="Porin chaperone SurA, peptide-binding domain"/>
    <property type="match status" value="1"/>
</dbReference>
<comment type="domain">
    <text evidence="7">The PPIase activity resides only in the second parvulin domain. The N-terminal region and the C-terminal tail are necessary and sufficient for the chaperone activity of SurA. The PPIase activity is dispensable for SurA to function as a chaperone. The N-terminal region and the C-terminal tail are also required for porin recognition.</text>
</comment>
<organism evidence="9 10">
    <name type="scientific">Variovorax dokdonensis</name>
    <dbReference type="NCBI Taxonomy" id="344883"/>
    <lineage>
        <taxon>Bacteria</taxon>
        <taxon>Pseudomonadati</taxon>
        <taxon>Pseudomonadota</taxon>
        <taxon>Betaproteobacteria</taxon>
        <taxon>Burkholderiales</taxon>
        <taxon>Comamonadaceae</taxon>
        <taxon>Variovorax</taxon>
    </lineage>
</organism>
<keyword evidence="6 7" id="KW-0413">Isomerase</keyword>
<dbReference type="PANTHER" id="PTHR47637">
    <property type="entry name" value="CHAPERONE SURA"/>
    <property type="match status" value="1"/>
</dbReference>
<name>A0ABT7N9G5_9BURK</name>
<accession>A0ABT7N9G5</accession>
<evidence type="ECO:0000313" key="10">
    <source>
        <dbReference type="Proteomes" id="UP001174908"/>
    </source>
</evidence>
<evidence type="ECO:0000259" key="8">
    <source>
        <dbReference type="PROSITE" id="PS50198"/>
    </source>
</evidence>
<feature type="domain" description="PpiC" evidence="8">
    <location>
        <begin position="321"/>
        <end position="420"/>
    </location>
</feature>
<dbReference type="InterPro" id="IPR027304">
    <property type="entry name" value="Trigger_fact/SurA_dom_sf"/>
</dbReference>
<dbReference type="Pfam" id="PF09312">
    <property type="entry name" value="SurA_N"/>
    <property type="match status" value="1"/>
</dbReference>
<keyword evidence="5 7" id="KW-0143">Chaperone</keyword>
<gene>
    <name evidence="7" type="primary">surA</name>
    <name evidence="9" type="ORF">QTH91_08775</name>
</gene>
<dbReference type="InterPro" id="IPR046357">
    <property type="entry name" value="PPIase_dom_sf"/>
</dbReference>
<dbReference type="InterPro" id="IPR050280">
    <property type="entry name" value="OMP_Chaperone_SurA"/>
</dbReference>
<dbReference type="PROSITE" id="PS01096">
    <property type="entry name" value="PPIC_PPIASE_1"/>
    <property type="match status" value="1"/>
</dbReference>
<feature type="domain" description="PpiC" evidence="8">
    <location>
        <begin position="210"/>
        <end position="311"/>
    </location>
</feature>
<dbReference type="PANTHER" id="PTHR47637:SF1">
    <property type="entry name" value="CHAPERONE SURA"/>
    <property type="match status" value="1"/>
</dbReference>
<comment type="subcellular location">
    <subcellularLocation>
        <location evidence="7">Periplasm</location>
    </subcellularLocation>
    <text evidence="7">Is capable of associating with the outer membrane.</text>
</comment>
<feature type="signal peptide" evidence="7">
    <location>
        <begin position="1"/>
        <end position="28"/>
    </location>
</feature>
<dbReference type="InterPro" id="IPR023058">
    <property type="entry name" value="PPIase_PpiC_CS"/>
</dbReference>